<reference evidence="1 2" key="1">
    <citation type="submission" date="2019-09" db="EMBL/GenBank/DDBJ databases">
        <title>Bird 10,000 Genomes (B10K) Project - Family phase.</title>
        <authorList>
            <person name="Zhang G."/>
        </authorList>
    </citation>
    <scope>NUCLEOTIDE SEQUENCE [LARGE SCALE GENOMIC DNA]</scope>
    <source>
        <strain evidence="1">B10K-DU-001-67</strain>
        <tissue evidence="1">Muscle</tissue>
    </source>
</reference>
<dbReference type="AlphaFoldDB" id="A0A7L4F2E9"/>
<evidence type="ECO:0000313" key="2">
    <source>
        <dbReference type="Proteomes" id="UP000585317"/>
    </source>
</evidence>
<gene>
    <name evidence="1" type="primary">Togaram2_1</name>
    <name evidence="1" type="ORF">HIRRUS_R11089</name>
</gene>
<dbReference type="InterPro" id="IPR016024">
    <property type="entry name" value="ARM-type_fold"/>
</dbReference>
<feature type="non-terminal residue" evidence="1">
    <location>
        <position position="1"/>
    </location>
</feature>
<dbReference type="EMBL" id="VZZX01012849">
    <property type="protein sequence ID" value="NXW81095.1"/>
    <property type="molecule type" value="Genomic_DNA"/>
</dbReference>
<dbReference type="SUPFAM" id="SSF48371">
    <property type="entry name" value="ARM repeat"/>
    <property type="match status" value="1"/>
</dbReference>
<organism evidence="1 2">
    <name type="scientific">Hirundo rustica</name>
    <name type="common">Barn swallow</name>
    <dbReference type="NCBI Taxonomy" id="43150"/>
    <lineage>
        <taxon>Eukaryota</taxon>
        <taxon>Metazoa</taxon>
        <taxon>Chordata</taxon>
        <taxon>Craniata</taxon>
        <taxon>Vertebrata</taxon>
        <taxon>Euteleostomi</taxon>
        <taxon>Archelosauria</taxon>
        <taxon>Archosauria</taxon>
        <taxon>Dinosauria</taxon>
        <taxon>Saurischia</taxon>
        <taxon>Theropoda</taxon>
        <taxon>Coelurosauria</taxon>
        <taxon>Aves</taxon>
        <taxon>Neognathae</taxon>
        <taxon>Neoaves</taxon>
        <taxon>Telluraves</taxon>
        <taxon>Australaves</taxon>
        <taxon>Passeriformes</taxon>
        <taxon>Sylvioidea</taxon>
        <taxon>Hirundinidae</taxon>
        <taxon>Hirundo</taxon>
    </lineage>
</organism>
<dbReference type="Gene3D" id="1.25.10.10">
    <property type="entry name" value="Leucine-rich Repeat Variant"/>
    <property type="match status" value="1"/>
</dbReference>
<proteinExistence type="predicted"/>
<feature type="non-terminal residue" evidence="1">
    <location>
        <position position="107"/>
    </location>
</feature>
<name>A0A7L4F2E9_HIRRU</name>
<protein>
    <submittedName>
        <fullName evidence="1">TGRM2 protein</fullName>
    </submittedName>
</protein>
<comment type="caution">
    <text evidence="1">The sequence shown here is derived from an EMBL/GenBank/DDBJ whole genome shotgun (WGS) entry which is preliminary data.</text>
</comment>
<sequence>AVEEMEPLQKLYRLLEAKGFHRRMEGVALLLDLCKTSPQLIFTYVVQVCRFLLRFADCHKKVKQNALDVLAEIIGVLEDALNTVIIGLVDRITKNLNSNDPGVHTAA</sequence>
<dbReference type="InterPro" id="IPR011989">
    <property type="entry name" value="ARM-like"/>
</dbReference>
<accession>A0A7L4F2E9</accession>
<evidence type="ECO:0000313" key="1">
    <source>
        <dbReference type="EMBL" id="NXW81095.1"/>
    </source>
</evidence>
<dbReference type="Proteomes" id="UP000585317">
    <property type="component" value="Unassembled WGS sequence"/>
</dbReference>